<dbReference type="InterPro" id="IPR013766">
    <property type="entry name" value="Thioredoxin_domain"/>
</dbReference>
<dbReference type="PROSITE" id="PS51352">
    <property type="entry name" value="THIOREDOXIN_2"/>
    <property type="match status" value="1"/>
</dbReference>
<proteinExistence type="predicted"/>
<dbReference type="Pfam" id="PF00085">
    <property type="entry name" value="Thioredoxin"/>
    <property type="match status" value="1"/>
</dbReference>
<reference evidence="3" key="1">
    <citation type="submission" date="2020-10" db="EMBL/GenBank/DDBJ databases">
        <authorList>
            <person name="Han B."/>
            <person name="Lu T."/>
            <person name="Zhao Q."/>
            <person name="Huang X."/>
            <person name="Zhao Y."/>
        </authorList>
    </citation>
    <scope>NUCLEOTIDE SEQUENCE</scope>
</reference>
<dbReference type="PANTHER" id="PTHR10438:SF461">
    <property type="entry name" value="THIOREDOXIN H4-2"/>
    <property type="match status" value="1"/>
</dbReference>
<evidence type="ECO:0000256" key="1">
    <source>
        <dbReference type="SAM" id="MobiDB-lite"/>
    </source>
</evidence>
<feature type="region of interest" description="Disordered" evidence="1">
    <location>
        <begin position="22"/>
        <end position="93"/>
    </location>
</feature>
<sequence>MEQVEVAAPSVTVQWTAQGPARWWTPQTPSNPSFLAERRRRSCQREEELQGGARRRSSGRRERARALAVAGGRRPDLTSGEQLADAAARGSPSRRSRLMLLRVESRPQRTGTKQKQERGNPLLAWLIADSIPWLRCGFWRIRLETNWGPVRGYPKIATLRLEQYGLAYRDDGRFREFSCGGLSQGNASWKRVVVVFVVRLAEALKLLYIFRECLSEHCDSFWIQVDWYAIILAVFCSLARHDDDEDRLNFKGGNVHLITTKEGWEQKIAEANRDGKTVVANFSASWCGPCRVIAPVYAEMSKTYPQLMFLTIDVDDLTDFSSSWDIRATPTFFFLKNGQQIDKLVGANKPELERKVLAAAGASSS</sequence>
<dbReference type="Gene3D" id="3.40.30.10">
    <property type="entry name" value="Glutaredoxin"/>
    <property type="match status" value="1"/>
</dbReference>
<dbReference type="PANTHER" id="PTHR10438">
    <property type="entry name" value="THIOREDOXIN"/>
    <property type="match status" value="1"/>
</dbReference>
<keyword evidence="4" id="KW-1185">Reference proteome</keyword>
<feature type="domain" description="Thioredoxin" evidence="2">
    <location>
        <begin position="246"/>
        <end position="362"/>
    </location>
</feature>
<dbReference type="InterPro" id="IPR050620">
    <property type="entry name" value="Thioredoxin_H-type-like"/>
</dbReference>
<evidence type="ECO:0000313" key="3">
    <source>
        <dbReference type="EMBL" id="CAD6272708.1"/>
    </source>
</evidence>
<dbReference type="InterPro" id="IPR036249">
    <property type="entry name" value="Thioredoxin-like_sf"/>
</dbReference>
<dbReference type="PROSITE" id="PS00194">
    <property type="entry name" value="THIOREDOXIN_1"/>
    <property type="match status" value="1"/>
</dbReference>
<evidence type="ECO:0000313" key="4">
    <source>
        <dbReference type="Proteomes" id="UP000604825"/>
    </source>
</evidence>
<dbReference type="Proteomes" id="UP000604825">
    <property type="component" value="Unassembled WGS sequence"/>
</dbReference>
<dbReference type="AlphaFoldDB" id="A0A811RSH5"/>
<dbReference type="InterPro" id="IPR017937">
    <property type="entry name" value="Thioredoxin_CS"/>
</dbReference>
<protein>
    <recommendedName>
        <fullName evidence="2">Thioredoxin domain-containing protein</fullName>
    </recommendedName>
</protein>
<dbReference type="OrthoDB" id="2121326at2759"/>
<accession>A0A811RSH5</accession>
<evidence type="ECO:0000259" key="2">
    <source>
        <dbReference type="PROSITE" id="PS51352"/>
    </source>
</evidence>
<dbReference type="CDD" id="cd02947">
    <property type="entry name" value="TRX_family"/>
    <property type="match status" value="1"/>
</dbReference>
<dbReference type="EMBL" id="CAJGYO010000016">
    <property type="protein sequence ID" value="CAD6272708.1"/>
    <property type="molecule type" value="Genomic_DNA"/>
</dbReference>
<gene>
    <name evidence="3" type="ORF">NCGR_LOCUS55981</name>
</gene>
<organism evidence="3 4">
    <name type="scientific">Miscanthus lutarioriparius</name>
    <dbReference type="NCBI Taxonomy" id="422564"/>
    <lineage>
        <taxon>Eukaryota</taxon>
        <taxon>Viridiplantae</taxon>
        <taxon>Streptophyta</taxon>
        <taxon>Embryophyta</taxon>
        <taxon>Tracheophyta</taxon>
        <taxon>Spermatophyta</taxon>
        <taxon>Magnoliopsida</taxon>
        <taxon>Liliopsida</taxon>
        <taxon>Poales</taxon>
        <taxon>Poaceae</taxon>
        <taxon>PACMAD clade</taxon>
        <taxon>Panicoideae</taxon>
        <taxon>Andropogonodae</taxon>
        <taxon>Andropogoneae</taxon>
        <taxon>Saccharinae</taxon>
        <taxon>Miscanthus</taxon>
    </lineage>
</organism>
<comment type="caution">
    <text evidence="3">The sequence shown here is derived from an EMBL/GenBank/DDBJ whole genome shotgun (WGS) entry which is preliminary data.</text>
</comment>
<dbReference type="SUPFAM" id="SSF52833">
    <property type="entry name" value="Thioredoxin-like"/>
    <property type="match status" value="1"/>
</dbReference>
<name>A0A811RSH5_9POAL</name>